<evidence type="ECO:0000259" key="2">
    <source>
        <dbReference type="Pfam" id="PF05378"/>
    </source>
</evidence>
<dbReference type="AlphaFoldDB" id="A0A8J8PD66"/>
<dbReference type="SUPFAM" id="SSF53067">
    <property type="entry name" value="Actin-like ATPase domain"/>
    <property type="match status" value="1"/>
</dbReference>
<evidence type="ECO:0008006" key="5">
    <source>
        <dbReference type="Google" id="ProtNLM"/>
    </source>
</evidence>
<dbReference type="PANTHER" id="PTHR11365:SF2">
    <property type="entry name" value="5-OXOPROLINASE"/>
    <property type="match status" value="1"/>
</dbReference>
<comment type="caution">
    <text evidence="3">The sequence shown here is derived from an EMBL/GenBank/DDBJ whole genome shotgun (WGS) entry which is preliminary data.</text>
</comment>
<dbReference type="RefSeq" id="WP_400194697.1">
    <property type="nucleotide sequence ID" value="NZ_CAYAYE010000014.1"/>
</dbReference>
<dbReference type="Pfam" id="PF05378">
    <property type="entry name" value="Hydant_A_N"/>
    <property type="match status" value="1"/>
</dbReference>
<feature type="domain" description="Hydantoinase/oxoprolinase N-terminal" evidence="2">
    <location>
        <begin position="5"/>
        <end position="161"/>
    </location>
</feature>
<dbReference type="EMBL" id="LVVT01000014">
    <property type="protein sequence ID" value="TQS83023.1"/>
    <property type="molecule type" value="Genomic_DNA"/>
</dbReference>
<dbReference type="GO" id="GO:0006749">
    <property type="term" value="P:glutathione metabolic process"/>
    <property type="evidence" value="ECO:0007669"/>
    <property type="project" value="TreeGrafter"/>
</dbReference>
<name>A0A8J8PD66_9ARCH</name>
<evidence type="ECO:0000313" key="3">
    <source>
        <dbReference type="EMBL" id="TQS83023.1"/>
    </source>
</evidence>
<dbReference type="GO" id="GO:0017168">
    <property type="term" value="F:5-oxoprolinase (ATP-hydrolyzing) activity"/>
    <property type="evidence" value="ECO:0007669"/>
    <property type="project" value="TreeGrafter"/>
</dbReference>
<organism evidence="3 4">
    <name type="scientific">Candidatus Methanomassiliicoccus intestinalis</name>
    <dbReference type="NCBI Taxonomy" id="1406512"/>
    <lineage>
        <taxon>Archaea</taxon>
        <taxon>Methanobacteriati</taxon>
        <taxon>Thermoplasmatota</taxon>
        <taxon>Thermoplasmata</taxon>
        <taxon>Methanomassiliicoccales</taxon>
        <taxon>Methanomassiliicoccaceae</taxon>
        <taxon>Methanomassiliicoccus</taxon>
    </lineage>
</organism>
<evidence type="ECO:0000259" key="1">
    <source>
        <dbReference type="Pfam" id="PF01968"/>
    </source>
</evidence>
<dbReference type="InterPro" id="IPR008040">
    <property type="entry name" value="Hydant_A_N"/>
</dbReference>
<evidence type="ECO:0000313" key="4">
    <source>
        <dbReference type="Proteomes" id="UP000752814"/>
    </source>
</evidence>
<gene>
    <name evidence="3" type="ORF">A3207_03530</name>
</gene>
<proteinExistence type="predicted"/>
<dbReference type="InterPro" id="IPR043129">
    <property type="entry name" value="ATPase_NBD"/>
</dbReference>
<dbReference type="GO" id="GO:0005829">
    <property type="term" value="C:cytosol"/>
    <property type="evidence" value="ECO:0007669"/>
    <property type="project" value="TreeGrafter"/>
</dbReference>
<accession>A0A8J8PD66</accession>
<dbReference type="Pfam" id="PF01968">
    <property type="entry name" value="Hydantoinase_A"/>
    <property type="match status" value="1"/>
</dbReference>
<feature type="domain" description="Hydantoinase A/oxoprolinase" evidence="1">
    <location>
        <begin position="183"/>
        <end position="325"/>
    </location>
</feature>
<dbReference type="Proteomes" id="UP000752814">
    <property type="component" value="Unassembled WGS sequence"/>
</dbReference>
<dbReference type="InterPro" id="IPR045079">
    <property type="entry name" value="Oxoprolinase-like"/>
</dbReference>
<reference evidence="3" key="1">
    <citation type="submission" date="2016-03" db="EMBL/GenBank/DDBJ databases">
        <authorList>
            <person name="Borrel G."/>
            <person name="Mccann A."/>
            <person name="O'Toole P.W."/>
        </authorList>
    </citation>
    <scope>NUCLEOTIDE SEQUENCE</scope>
    <source>
        <strain evidence="3">183</strain>
    </source>
</reference>
<dbReference type="InterPro" id="IPR002821">
    <property type="entry name" value="Hydantoinase_A"/>
</dbReference>
<dbReference type="PANTHER" id="PTHR11365">
    <property type="entry name" value="5-OXOPROLINASE RELATED"/>
    <property type="match status" value="1"/>
</dbReference>
<sequence length="650" mass="69995">MSIGLGVDTGGTFTDAAIVDLDSKKILSKAKSPTTYQDLSIGILGAIDGALSSCSIPPADIDIVGLSTTLATNSILEGKGGEVGLLGIGWTPRDDWELGCKKSTFITGGYDSWGMKSTNMNESELNKALEYICEGVDAVAVSGKFSVANPMQETRVKRMIMSKYGLPVVLGHEMSAELGIYERTVTAVLNAQLMPIISSFLNSMETSLNSRGITSPVYVFRGNGGLMDLNTAKEIPVETLLSGPAASLMGGHALSGKDSCMVVDMGGTSTDIVCLKNGFPRLNTEGAMVGKWRTRVNAIDIWTCGLGGDSNVYINDKGNIVIGPDKVVPLAVASLKYPSLKDKMLDENILSFYVPSRPAISNMTEKEKTALKFVEENAPCSIYEAISKIEGIVFIEDELIKLKKRGFVSMTGLTPTDIMHCRGSYKSGDEEASKIGLKIFSDKYGDDDADLSEVIMDLIITRVGEEVIKKSLSDKNILLSDDSAFETLLRAAAGSDLFNDLSIETHMKLPLIGVGAPAQILIEPVSGKMNVEMIVPQGYEVCNAVGAVLSKVIESVTVKIYPSADHTYRVFSPGSSPIEYSTIEMAKSSARTAAENHVMDKMKTMSVTDVHLNVEVNEHRFCDGYGKEMKFTNWIDVTATAVGMPKTKMR</sequence>
<protein>
    <recommendedName>
        <fullName evidence="5">Hydantoinase/oxoprolinase</fullName>
    </recommendedName>
</protein>